<evidence type="ECO:0000313" key="6">
    <source>
        <dbReference type="EMBL" id="ORE86336.1"/>
    </source>
</evidence>
<dbReference type="Proteomes" id="UP000192342">
    <property type="component" value="Unassembled WGS sequence"/>
</dbReference>
<dbReference type="SMART" id="SM00100">
    <property type="entry name" value="cNMP"/>
    <property type="match status" value="1"/>
</dbReference>
<evidence type="ECO:0000313" key="7">
    <source>
        <dbReference type="Proteomes" id="UP000192342"/>
    </source>
</evidence>
<dbReference type="PANTHER" id="PTHR24567:SF74">
    <property type="entry name" value="HTH-TYPE TRANSCRIPTIONAL REGULATOR ARCR"/>
    <property type="match status" value="1"/>
</dbReference>
<evidence type="ECO:0000256" key="1">
    <source>
        <dbReference type="ARBA" id="ARBA00023015"/>
    </source>
</evidence>
<name>A0A1Y1SDB5_9GAMM</name>
<dbReference type="PROSITE" id="PS50042">
    <property type="entry name" value="CNMP_BINDING_3"/>
    <property type="match status" value="1"/>
</dbReference>
<proteinExistence type="predicted"/>
<dbReference type="InterPro" id="IPR050397">
    <property type="entry name" value="Env_Response_Regulators"/>
</dbReference>
<dbReference type="CDD" id="cd00038">
    <property type="entry name" value="CAP_ED"/>
    <property type="match status" value="1"/>
</dbReference>
<dbReference type="Pfam" id="PF13545">
    <property type="entry name" value="HTH_Crp_2"/>
    <property type="match status" value="1"/>
</dbReference>
<dbReference type="InterPro" id="IPR000595">
    <property type="entry name" value="cNMP-bd_dom"/>
</dbReference>
<dbReference type="Pfam" id="PF00027">
    <property type="entry name" value="cNMP_binding"/>
    <property type="match status" value="1"/>
</dbReference>
<dbReference type="GO" id="GO:0003677">
    <property type="term" value="F:DNA binding"/>
    <property type="evidence" value="ECO:0007669"/>
    <property type="project" value="UniProtKB-KW"/>
</dbReference>
<dbReference type="AlphaFoldDB" id="A0A1Y1SDB5"/>
<feature type="domain" description="Cyclic nucleotide-binding" evidence="4">
    <location>
        <begin position="15"/>
        <end position="135"/>
    </location>
</feature>
<organism evidence="6 7">
    <name type="scientific">Oceanococcus atlanticus</name>
    <dbReference type="NCBI Taxonomy" id="1317117"/>
    <lineage>
        <taxon>Bacteria</taxon>
        <taxon>Pseudomonadati</taxon>
        <taxon>Pseudomonadota</taxon>
        <taxon>Gammaproteobacteria</taxon>
        <taxon>Chromatiales</taxon>
        <taxon>Oceanococcaceae</taxon>
        <taxon>Oceanococcus</taxon>
    </lineage>
</organism>
<dbReference type="InterPro" id="IPR036388">
    <property type="entry name" value="WH-like_DNA-bd_sf"/>
</dbReference>
<accession>A0A1Y1SDB5</accession>
<keyword evidence="1" id="KW-0805">Transcription regulation</keyword>
<dbReference type="InterPro" id="IPR012318">
    <property type="entry name" value="HTH_CRP"/>
</dbReference>
<keyword evidence="3" id="KW-0804">Transcription</keyword>
<sequence length="239" mass="27120">MKWTQERQLLLGSEWFKPLPDAVVDQLAAMTRRRKLQDGEHLFSRGDAPDGLYCVVKGSIRSFSTSASGRQHLLYQFEAGAWFGEISMFDGMGRTHDGAAVGETEVLILPRDRFLALLSDTPALYPHFLSMLCRKLRLAFAYIEDVQFEPLSVRLARRLLDLVSLYGCDSPDGQLINITLPQDDLAQMLGASRQAISKLLKHWESFGWLRLEYRKLVVCDLNAFQTIADGEPEPRQQET</sequence>
<dbReference type="InterPro" id="IPR014710">
    <property type="entry name" value="RmlC-like_jellyroll"/>
</dbReference>
<dbReference type="InterPro" id="IPR036390">
    <property type="entry name" value="WH_DNA-bd_sf"/>
</dbReference>
<protein>
    <submittedName>
        <fullName evidence="6">Putative transcriptional regulator</fullName>
    </submittedName>
</protein>
<dbReference type="SMART" id="SM00419">
    <property type="entry name" value="HTH_CRP"/>
    <property type="match status" value="1"/>
</dbReference>
<dbReference type="OrthoDB" id="9777588at2"/>
<dbReference type="GO" id="GO:0005829">
    <property type="term" value="C:cytosol"/>
    <property type="evidence" value="ECO:0007669"/>
    <property type="project" value="TreeGrafter"/>
</dbReference>
<dbReference type="Gene3D" id="2.60.120.10">
    <property type="entry name" value="Jelly Rolls"/>
    <property type="match status" value="1"/>
</dbReference>
<feature type="domain" description="HTH crp-type" evidence="5">
    <location>
        <begin position="149"/>
        <end position="222"/>
    </location>
</feature>
<dbReference type="EMBL" id="AQQV01000003">
    <property type="protein sequence ID" value="ORE86336.1"/>
    <property type="molecule type" value="Genomic_DNA"/>
</dbReference>
<comment type="caution">
    <text evidence="6">The sequence shown here is derived from an EMBL/GenBank/DDBJ whole genome shotgun (WGS) entry which is preliminary data.</text>
</comment>
<dbReference type="SUPFAM" id="SSF51206">
    <property type="entry name" value="cAMP-binding domain-like"/>
    <property type="match status" value="1"/>
</dbReference>
<dbReference type="GO" id="GO:0003700">
    <property type="term" value="F:DNA-binding transcription factor activity"/>
    <property type="evidence" value="ECO:0007669"/>
    <property type="project" value="TreeGrafter"/>
</dbReference>
<dbReference type="STRING" id="1317117.ATO7_13603"/>
<evidence type="ECO:0000259" key="4">
    <source>
        <dbReference type="PROSITE" id="PS50042"/>
    </source>
</evidence>
<evidence type="ECO:0000259" key="5">
    <source>
        <dbReference type="PROSITE" id="PS51063"/>
    </source>
</evidence>
<dbReference type="PROSITE" id="PS51063">
    <property type="entry name" value="HTH_CRP_2"/>
    <property type="match status" value="1"/>
</dbReference>
<reference evidence="6 7" key="1">
    <citation type="submission" date="2013-04" db="EMBL/GenBank/DDBJ databases">
        <title>Oceanococcus atlanticus 22II-S10r2 Genome Sequencing.</title>
        <authorList>
            <person name="Lai Q."/>
            <person name="Li G."/>
            <person name="Shao Z."/>
        </authorList>
    </citation>
    <scope>NUCLEOTIDE SEQUENCE [LARGE SCALE GENOMIC DNA]</scope>
    <source>
        <strain evidence="6 7">22II-S10r2</strain>
    </source>
</reference>
<dbReference type="RefSeq" id="WP_083562610.1">
    <property type="nucleotide sequence ID" value="NZ_AQQV01000003.1"/>
</dbReference>
<evidence type="ECO:0000256" key="3">
    <source>
        <dbReference type="ARBA" id="ARBA00023163"/>
    </source>
</evidence>
<dbReference type="SUPFAM" id="SSF46785">
    <property type="entry name" value="Winged helix' DNA-binding domain"/>
    <property type="match status" value="1"/>
</dbReference>
<gene>
    <name evidence="6" type="ORF">ATO7_13603</name>
</gene>
<evidence type="ECO:0000256" key="2">
    <source>
        <dbReference type="ARBA" id="ARBA00023125"/>
    </source>
</evidence>
<dbReference type="Gene3D" id="1.10.10.10">
    <property type="entry name" value="Winged helix-like DNA-binding domain superfamily/Winged helix DNA-binding domain"/>
    <property type="match status" value="1"/>
</dbReference>
<dbReference type="InterPro" id="IPR018490">
    <property type="entry name" value="cNMP-bd_dom_sf"/>
</dbReference>
<dbReference type="PANTHER" id="PTHR24567">
    <property type="entry name" value="CRP FAMILY TRANSCRIPTIONAL REGULATORY PROTEIN"/>
    <property type="match status" value="1"/>
</dbReference>
<keyword evidence="7" id="KW-1185">Reference proteome</keyword>
<keyword evidence="2" id="KW-0238">DNA-binding</keyword>